<dbReference type="Proteomes" id="UP000799770">
    <property type="component" value="Unassembled WGS sequence"/>
</dbReference>
<dbReference type="AlphaFoldDB" id="A0A6A5YX58"/>
<evidence type="ECO:0000259" key="2">
    <source>
        <dbReference type="Pfam" id="PF09792"/>
    </source>
</evidence>
<name>A0A6A5YX58_9PLEO</name>
<dbReference type="EMBL" id="ML977335">
    <property type="protein sequence ID" value="KAF2111167.1"/>
    <property type="molecule type" value="Genomic_DNA"/>
</dbReference>
<keyword evidence="4" id="KW-1185">Reference proteome</keyword>
<gene>
    <name evidence="3" type="ORF">BDV96DRAFT_582701</name>
</gene>
<dbReference type="InterPro" id="IPR018620">
    <property type="entry name" value="Ubiquitin3-bd_protein_But2_C"/>
</dbReference>
<organism evidence="3 4">
    <name type="scientific">Lophiotrema nucula</name>
    <dbReference type="NCBI Taxonomy" id="690887"/>
    <lineage>
        <taxon>Eukaryota</taxon>
        <taxon>Fungi</taxon>
        <taxon>Dikarya</taxon>
        <taxon>Ascomycota</taxon>
        <taxon>Pezizomycotina</taxon>
        <taxon>Dothideomycetes</taxon>
        <taxon>Pleosporomycetidae</taxon>
        <taxon>Pleosporales</taxon>
        <taxon>Lophiotremataceae</taxon>
        <taxon>Lophiotrema</taxon>
    </lineage>
</organism>
<evidence type="ECO:0000256" key="1">
    <source>
        <dbReference type="SAM" id="SignalP"/>
    </source>
</evidence>
<reference evidence="3" key="1">
    <citation type="journal article" date="2020" name="Stud. Mycol.">
        <title>101 Dothideomycetes genomes: a test case for predicting lifestyles and emergence of pathogens.</title>
        <authorList>
            <person name="Haridas S."/>
            <person name="Albert R."/>
            <person name="Binder M."/>
            <person name="Bloem J."/>
            <person name="Labutti K."/>
            <person name="Salamov A."/>
            <person name="Andreopoulos B."/>
            <person name="Baker S."/>
            <person name="Barry K."/>
            <person name="Bills G."/>
            <person name="Bluhm B."/>
            <person name="Cannon C."/>
            <person name="Castanera R."/>
            <person name="Culley D."/>
            <person name="Daum C."/>
            <person name="Ezra D."/>
            <person name="Gonzalez J."/>
            <person name="Henrissat B."/>
            <person name="Kuo A."/>
            <person name="Liang C."/>
            <person name="Lipzen A."/>
            <person name="Lutzoni F."/>
            <person name="Magnuson J."/>
            <person name="Mondo S."/>
            <person name="Nolan M."/>
            <person name="Ohm R."/>
            <person name="Pangilinan J."/>
            <person name="Park H.-J."/>
            <person name="Ramirez L."/>
            <person name="Alfaro M."/>
            <person name="Sun H."/>
            <person name="Tritt A."/>
            <person name="Yoshinaga Y."/>
            <person name="Zwiers L.-H."/>
            <person name="Turgeon B."/>
            <person name="Goodwin S."/>
            <person name="Spatafora J."/>
            <person name="Crous P."/>
            <person name="Grigoriev I."/>
        </authorList>
    </citation>
    <scope>NUCLEOTIDE SEQUENCE</scope>
    <source>
        <strain evidence="3">CBS 627.86</strain>
    </source>
</reference>
<feature type="domain" description="Ubiquitin 3 binding protein But2 C-terminal" evidence="2">
    <location>
        <begin position="63"/>
        <end position="169"/>
    </location>
</feature>
<protein>
    <recommendedName>
        <fullName evidence="2">Ubiquitin 3 binding protein But2 C-terminal domain-containing protein</fullName>
    </recommendedName>
</protein>
<dbReference type="Pfam" id="PF09792">
    <property type="entry name" value="But2"/>
    <property type="match status" value="1"/>
</dbReference>
<keyword evidence="1" id="KW-0732">Signal</keyword>
<sequence length="186" mass="19848">MYFTPLALAALLSLTIAAPVASEEKRAPTTIKPIVISEYYVKTGRIAYNLQHGHIYKTSPNNGDDRTTLVTFDIPASAAGKTCSIGLDLDGPTSTLTGSKLVDVYTSLAPAPGNRNAWGPGNQRNLAYGRLSVVDGGSATWKSDVPAPGKAFACPPKGRWAIELVGVYDDDEVVWDKAMSGPYVRF</sequence>
<feature type="signal peptide" evidence="1">
    <location>
        <begin position="1"/>
        <end position="22"/>
    </location>
</feature>
<feature type="chain" id="PRO_5025575054" description="Ubiquitin 3 binding protein But2 C-terminal domain-containing protein" evidence="1">
    <location>
        <begin position="23"/>
        <end position="186"/>
    </location>
</feature>
<evidence type="ECO:0000313" key="4">
    <source>
        <dbReference type="Proteomes" id="UP000799770"/>
    </source>
</evidence>
<evidence type="ECO:0000313" key="3">
    <source>
        <dbReference type="EMBL" id="KAF2111167.1"/>
    </source>
</evidence>
<dbReference type="OrthoDB" id="5356630at2759"/>
<accession>A0A6A5YX58</accession>
<proteinExistence type="predicted"/>